<proteinExistence type="predicted"/>
<dbReference type="EC" id="3.-.-.-" evidence="2"/>
<name>A0ABY9TM37_9GAMM</name>
<sequence length="406" mass="46260">MKTITSKPSYIIDKPLNIGQHNWDQPEHLAIGQLSMEKLFKTVEIECSTTIELPSSKQRLHVEQMQFSDPLMQDRMISGEQLLNRRIFNDGLLVMHNGEVLHESYRNGMTDSDRHVIHSCTKSLCAMQVAIAISQGLLDPTANLTFYLPEFAQHKAWQGVTLQHVLDMQAGIEYDEDYTNPDAHYWSYARAAGYYPPKAGEQAIGAKAWALKNLNKREHTPGSHFVYNSCLANVLGMVLEKVYQQDLAEIFENILYQHSGAEASAYFNTDPQGFPITEGQFNLRLRDFARISSIMLNQGKNLDGKQVVPVEFIEQLVVPNKAYQQAYQASHRDSIFPQGQYKNQFWVLEPQQQQFTMLGIHGQFAWFDLSRNLMIVGMGSYPVQDGDLMMKCLNTLWQTIATEVAE</sequence>
<dbReference type="InterPro" id="IPR001466">
    <property type="entry name" value="Beta-lactam-related"/>
</dbReference>
<dbReference type="EMBL" id="CP134146">
    <property type="protein sequence ID" value="WNC68839.1"/>
    <property type="molecule type" value="Genomic_DNA"/>
</dbReference>
<reference evidence="3" key="1">
    <citation type="submission" date="2023-09" db="EMBL/GenBank/DDBJ databases">
        <authorList>
            <person name="Li S."/>
            <person name="Li X."/>
            <person name="Zhang C."/>
            <person name="Zhao Z."/>
        </authorList>
    </citation>
    <scope>NUCLEOTIDE SEQUENCE [LARGE SCALE GENOMIC DNA]</scope>
    <source>
        <strain evidence="3">SQ345</strain>
    </source>
</reference>
<dbReference type="PANTHER" id="PTHR43283:SF7">
    <property type="entry name" value="BETA-LACTAMASE-RELATED DOMAIN-CONTAINING PROTEIN"/>
    <property type="match status" value="1"/>
</dbReference>
<dbReference type="Gene3D" id="3.40.710.10">
    <property type="entry name" value="DD-peptidase/beta-lactamase superfamily"/>
    <property type="match status" value="1"/>
</dbReference>
<keyword evidence="3" id="KW-1185">Reference proteome</keyword>
<dbReference type="Proteomes" id="UP001248581">
    <property type="component" value="Chromosome"/>
</dbReference>
<evidence type="ECO:0000259" key="1">
    <source>
        <dbReference type="Pfam" id="PF00144"/>
    </source>
</evidence>
<evidence type="ECO:0000313" key="2">
    <source>
        <dbReference type="EMBL" id="WNC68839.1"/>
    </source>
</evidence>
<keyword evidence="2" id="KW-0378">Hydrolase</keyword>
<organism evidence="2 3">
    <name type="scientific">Thalassotalea nanhaiensis</name>
    <dbReference type="NCBI Taxonomy" id="3065648"/>
    <lineage>
        <taxon>Bacteria</taxon>
        <taxon>Pseudomonadati</taxon>
        <taxon>Pseudomonadota</taxon>
        <taxon>Gammaproteobacteria</taxon>
        <taxon>Alteromonadales</taxon>
        <taxon>Colwelliaceae</taxon>
        <taxon>Thalassotalea</taxon>
    </lineage>
</organism>
<accession>A0ABY9TM37</accession>
<dbReference type="RefSeq" id="WP_348387993.1">
    <property type="nucleotide sequence ID" value="NZ_CP134146.1"/>
</dbReference>
<dbReference type="PANTHER" id="PTHR43283">
    <property type="entry name" value="BETA-LACTAMASE-RELATED"/>
    <property type="match status" value="1"/>
</dbReference>
<protein>
    <submittedName>
        <fullName evidence="2">Serine hydrolase</fullName>
        <ecNumber evidence="2">3.-.-.-</ecNumber>
    </submittedName>
</protein>
<gene>
    <name evidence="2" type="ORF">RI845_01495</name>
</gene>
<evidence type="ECO:0000313" key="3">
    <source>
        <dbReference type="Proteomes" id="UP001248581"/>
    </source>
</evidence>
<dbReference type="InterPro" id="IPR050789">
    <property type="entry name" value="Diverse_Enzym_Activities"/>
</dbReference>
<dbReference type="Pfam" id="PF00144">
    <property type="entry name" value="Beta-lactamase"/>
    <property type="match status" value="1"/>
</dbReference>
<feature type="domain" description="Beta-lactamase-related" evidence="1">
    <location>
        <begin position="86"/>
        <end position="378"/>
    </location>
</feature>
<dbReference type="GO" id="GO:0016787">
    <property type="term" value="F:hydrolase activity"/>
    <property type="evidence" value="ECO:0007669"/>
    <property type="project" value="UniProtKB-KW"/>
</dbReference>
<dbReference type="InterPro" id="IPR012338">
    <property type="entry name" value="Beta-lactam/transpept-like"/>
</dbReference>
<dbReference type="SUPFAM" id="SSF56601">
    <property type="entry name" value="beta-lactamase/transpeptidase-like"/>
    <property type="match status" value="1"/>
</dbReference>